<feature type="region of interest" description="Disordered" evidence="1">
    <location>
        <begin position="1"/>
        <end position="29"/>
    </location>
</feature>
<evidence type="ECO:0000256" key="1">
    <source>
        <dbReference type="SAM" id="MobiDB-lite"/>
    </source>
</evidence>
<reference evidence="2 3" key="1">
    <citation type="submission" date="2019-03" db="EMBL/GenBank/DDBJ databases">
        <title>Complete Genome Sequence of Paraburkholderia dipogonis ICMP 19430T, a Nitrogen-fixing Symbiont of the South African Invasive Legume Dipogon lignosus in New Zealand.</title>
        <authorList>
            <person name="De Meyer S.E."/>
        </authorList>
    </citation>
    <scope>NUCLEOTIDE SEQUENCE [LARGE SCALE GENOMIC DNA]</scope>
    <source>
        <strain evidence="2 3">ICMP 19430</strain>
    </source>
</reference>
<dbReference type="EMBL" id="SNVI01000001">
    <property type="protein sequence ID" value="TFE43895.1"/>
    <property type="molecule type" value="Genomic_DNA"/>
</dbReference>
<dbReference type="GeneID" id="97307549"/>
<accession>A0A4Y8N2L8</accession>
<sequence>MQSTDEQIAVPPDDPATKEMAVGNSTPGQHDRYRLTVRAKAGHLRVVAAWQVLGCEAPQADHVRIRVDRRHCYEEMTITFTAVSPDSLAAMVGRLVALPWALDAYFCPCALAQA</sequence>
<comment type="caution">
    <text evidence="2">The sequence shown here is derived from an EMBL/GenBank/DDBJ whole genome shotgun (WGS) entry which is preliminary data.</text>
</comment>
<evidence type="ECO:0000313" key="2">
    <source>
        <dbReference type="EMBL" id="TFE43895.1"/>
    </source>
</evidence>
<evidence type="ECO:0000313" key="3">
    <source>
        <dbReference type="Proteomes" id="UP000297385"/>
    </source>
</evidence>
<dbReference type="Proteomes" id="UP000297385">
    <property type="component" value="Unassembled WGS sequence"/>
</dbReference>
<organism evidence="2 3">
    <name type="scientific">Paraburkholderia dipogonis</name>
    <dbReference type="NCBI Taxonomy" id="1211383"/>
    <lineage>
        <taxon>Bacteria</taxon>
        <taxon>Pseudomonadati</taxon>
        <taxon>Pseudomonadota</taxon>
        <taxon>Betaproteobacteria</taxon>
        <taxon>Burkholderiales</taxon>
        <taxon>Burkholderiaceae</taxon>
        <taxon>Paraburkholderia</taxon>
    </lineage>
</organism>
<dbReference type="AlphaFoldDB" id="A0A4Y8N2L8"/>
<name>A0A4Y8N2L8_9BURK</name>
<dbReference type="RefSeq" id="WP_134455792.1">
    <property type="nucleotide sequence ID" value="NZ_JBHMFL010000084.1"/>
</dbReference>
<gene>
    <name evidence="2" type="ORF">E2553_01915</name>
</gene>
<protein>
    <submittedName>
        <fullName evidence="2">Uncharacterized protein</fullName>
    </submittedName>
</protein>
<proteinExistence type="predicted"/>